<feature type="domain" description="Methyl-accepting transducer" evidence="7">
    <location>
        <begin position="268"/>
        <end position="497"/>
    </location>
</feature>
<dbReference type="FunFam" id="1.10.287.950:FF:000001">
    <property type="entry name" value="Methyl-accepting chemotaxis sensory transducer"/>
    <property type="match status" value="1"/>
</dbReference>
<dbReference type="SMART" id="SM00304">
    <property type="entry name" value="HAMP"/>
    <property type="match status" value="1"/>
</dbReference>
<protein>
    <submittedName>
        <fullName evidence="9">Methyl-accepting chemotaxis protein I</fullName>
    </submittedName>
</protein>
<keyword evidence="6" id="KW-0472">Membrane</keyword>
<dbReference type="Proteomes" id="UP000462435">
    <property type="component" value="Unassembled WGS sequence"/>
</dbReference>
<evidence type="ECO:0000256" key="3">
    <source>
        <dbReference type="ARBA" id="ARBA00029447"/>
    </source>
</evidence>
<evidence type="ECO:0000313" key="10">
    <source>
        <dbReference type="Proteomes" id="UP000462435"/>
    </source>
</evidence>
<feature type="domain" description="HAMP" evidence="8">
    <location>
        <begin position="211"/>
        <end position="263"/>
    </location>
</feature>
<dbReference type="CDD" id="cd11386">
    <property type="entry name" value="MCP_signal"/>
    <property type="match status" value="1"/>
</dbReference>
<dbReference type="EMBL" id="WNDX01000040">
    <property type="protein sequence ID" value="KAF1044670.1"/>
    <property type="molecule type" value="Genomic_DNA"/>
</dbReference>
<keyword evidence="2" id="KW-0488">Methylation</keyword>
<dbReference type="GO" id="GO:0005886">
    <property type="term" value="C:plasma membrane"/>
    <property type="evidence" value="ECO:0007669"/>
    <property type="project" value="TreeGrafter"/>
</dbReference>
<dbReference type="GO" id="GO:0006935">
    <property type="term" value="P:chemotaxis"/>
    <property type="evidence" value="ECO:0007669"/>
    <property type="project" value="TreeGrafter"/>
</dbReference>
<dbReference type="InterPro" id="IPR024478">
    <property type="entry name" value="HlyB_4HB_MCP"/>
</dbReference>
<dbReference type="InterPro" id="IPR051310">
    <property type="entry name" value="MCP_chemotaxis"/>
</dbReference>
<sequence>MIANLKLGARLGLGFGLVLALLAGITALGIESLNTLHQGTQRIVKDRYPQVLLANDVLLKISENASSMRNLLLIDDHARLLDEIRLIGEGEKIISDDLGKLQERLSSDQGRKSFAEITALRAKYQEGQQQYLKLASTGATMDASQLLLTTLREDQEKYIGRVKSYIAVGSMMMDRSSQEAADQYRGKTIIMLSIAALAVLLGGGFAIWTTRSITRPVRHAVEVAQQVADGNLCSRIDTGSRDEIGQLLEALRQMNGSLTRIVAEVRGGAETIATASAEIAGGNLDLSSRTEQQAGSLEETAAAMEELTSTVRQNAENAQQANQLAASASDVAAHSGEVVQQVVSTMNGISEASRRIVDIIGVIDGIAFQTNILALNAAVEAARAGEQGRGFAVVASEVRSLAQRSATAAKEIKALIDDSATKVDAGGRLVLRAGSTMDEVVASVRRVSDIVGEISAATQEQRAGIEQVNQAIAHMDEATQQNAALVEQAAAAAQSLQDQSQNLRQLVGVFRLDAEAPPVVASGGRSCAISVAGGSAAAGGAGFPPRRGRRLANLLNGGIRRGPACCRA</sequence>
<dbReference type="Pfam" id="PF00672">
    <property type="entry name" value="HAMP"/>
    <property type="match status" value="1"/>
</dbReference>
<comment type="subcellular location">
    <subcellularLocation>
        <location evidence="1">Membrane</location>
    </subcellularLocation>
</comment>
<dbReference type="InterPro" id="IPR003660">
    <property type="entry name" value="HAMP_dom"/>
</dbReference>
<proteinExistence type="inferred from homology"/>
<dbReference type="SUPFAM" id="SSF58104">
    <property type="entry name" value="Methyl-accepting chemotaxis protein (MCP) signaling domain"/>
    <property type="match status" value="1"/>
</dbReference>
<dbReference type="Pfam" id="PF12729">
    <property type="entry name" value="4HB_MCP_1"/>
    <property type="match status" value="1"/>
</dbReference>
<name>A0A7V8JUX8_9BURK</name>
<dbReference type="PROSITE" id="PS50111">
    <property type="entry name" value="CHEMOTAXIS_TRANSDUC_2"/>
    <property type="match status" value="1"/>
</dbReference>
<dbReference type="SMART" id="SM00283">
    <property type="entry name" value="MA"/>
    <property type="match status" value="1"/>
</dbReference>
<dbReference type="PANTHER" id="PTHR43531">
    <property type="entry name" value="PROTEIN ICFG"/>
    <property type="match status" value="1"/>
</dbReference>
<dbReference type="CDD" id="cd06225">
    <property type="entry name" value="HAMP"/>
    <property type="match status" value="1"/>
</dbReference>
<dbReference type="GO" id="GO:0007165">
    <property type="term" value="P:signal transduction"/>
    <property type="evidence" value="ECO:0007669"/>
    <property type="project" value="UniProtKB-KW"/>
</dbReference>
<keyword evidence="5" id="KW-0175">Coiled coil</keyword>
<reference evidence="10" key="1">
    <citation type="journal article" date="2020" name="MBio">
        <title>Horizontal gene transfer to a defensive symbiont with a reduced genome amongst a multipartite beetle microbiome.</title>
        <authorList>
            <person name="Waterworth S.C."/>
            <person name="Florez L.V."/>
            <person name="Rees E.R."/>
            <person name="Hertweck C."/>
            <person name="Kaltenpoth M."/>
            <person name="Kwan J.C."/>
        </authorList>
    </citation>
    <scope>NUCLEOTIDE SEQUENCE [LARGE SCALE GENOMIC DNA]</scope>
</reference>
<dbReference type="PROSITE" id="PS50885">
    <property type="entry name" value="HAMP"/>
    <property type="match status" value="1"/>
</dbReference>
<organism evidence="9 10">
    <name type="scientific">Herbaspirillum frisingense</name>
    <dbReference type="NCBI Taxonomy" id="92645"/>
    <lineage>
        <taxon>Bacteria</taxon>
        <taxon>Pseudomonadati</taxon>
        <taxon>Pseudomonadota</taxon>
        <taxon>Betaproteobacteria</taxon>
        <taxon>Burkholderiales</taxon>
        <taxon>Oxalobacteraceae</taxon>
        <taxon>Herbaspirillum</taxon>
    </lineage>
</organism>
<evidence type="ECO:0000259" key="8">
    <source>
        <dbReference type="PROSITE" id="PS50885"/>
    </source>
</evidence>
<keyword evidence="6" id="KW-1133">Transmembrane helix</keyword>
<keyword evidence="4" id="KW-0807">Transducer</keyword>
<dbReference type="AlphaFoldDB" id="A0A7V8JUX8"/>
<evidence type="ECO:0000256" key="4">
    <source>
        <dbReference type="PROSITE-ProRule" id="PRU00284"/>
    </source>
</evidence>
<dbReference type="PANTHER" id="PTHR43531:SF14">
    <property type="entry name" value="METHYL-ACCEPTING CHEMOTAXIS PROTEIN I-RELATED"/>
    <property type="match status" value="1"/>
</dbReference>
<dbReference type="GO" id="GO:0004888">
    <property type="term" value="F:transmembrane signaling receptor activity"/>
    <property type="evidence" value="ECO:0007669"/>
    <property type="project" value="TreeGrafter"/>
</dbReference>
<keyword evidence="6" id="KW-0812">Transmembrane</keyword>
<dbReference type="Gene3D" id="1.10.287.950">
    <property type="entry name" value="Methyl-accepting chemotaxis protein"/>
    <property type="match status" value="1"/>
</dbReference>
<dbReference type="CDD" id="cd19411">
    <property type="entry name" value="MCP2201-like_sensor"/>
    <property type="match status" value="1"/>
</dbReference>
<dbReference type="InterPro" id="IPR004089">
    <property type="entry name" value="MCPsignal_dom"/>
</dbReference>
<comment type="caution">
    <text evidence="9">The sequence shown here is derived from an EMBL/GenBank/DDBJ whole genome shotgun (WGS) entry which is preliminary data.</text>
</comment>
<dbReference type="Pfam" id="PF00015">
    <property type="entry name" value="MCPsignal"/>
    <property type="match status" value="1"/>
</dbReference>
<dbReference type="Gene3D" id="6.10.340.10">
    <property type="match status" value="1"/>
</dbReference>
<comment type="similarity">
    <text evidence="3">Belongs to the methyl-accepting chemotaxis (MCP) protein family.</text>
</comment>
<feature type="transmembrane region" description="Helical" evidence="6">
    <location>
        <begin position="189"/>
        <end position="208"/>
    </location>
</feature>
<evidence type="ECO:0000256" key="5">
    <source>
        <dbReference type="SAM" id="Coils"/>
    </source>
</evidence>
<evidence type="ECO:0000313" key="9">
    <source>
        <dbReference type="EMBL" id="KAF1044670.1"/>
    </source>
</evidence>
<feature type="coiled-coil region" evidence="5">
    <location>
        <begin position="468"/>
        <end position="506"/>
    </location>
</feature>
<evidence type="ECO:0000256" key="6">
    <source>
        <dbReference type="SAM" id="Phobius"/>
    </source>
</evidence>
<dbReference type="InterPro" id="IPR047347">
    <property type="entry name" value="YvaQ-like_sensor"/>
</dbReference>
<accession>A0A7V8JUX8</accession>
<evidence type="ECO:0000259" key="7">
    <source>
        <dbReference type="PROSITE" id="PS50111"/>
    </source>
</evidence>
<evidence type="ECO:0000256" key="2">
    <source>
        <dbReference type="ARBA" id="ARBA00022481"/>
    </source>
</evidence>
<gene>
    <name evidence="9" type="primary">tsr_8</name>
    <name evidence="9" type="ORF">GAK35_01664</name>
</gene>
<evidence type="ECO:0000256" key="1">
    <source>
        <dbReference type="ARBA" id="ARBA00004370"/>
    </source>
</evidence>